<feature type="compositionally biased region" description="Low complexity" evidence="8">
    <location>
        <begin position="122"/>
        <end position="140"/>
    </location>
</feature>
<dbReference type="InterPro" id="IPR009057">
    <property type="entry name" value="Homeodomain-like_sf"/>
</dbReference>
<keyword evidence="3 6" id="KW-0238">DNA-binding</keyword>
<evidence type="ECO:0000256" key="3">
    <source>
        <dbReference type="ARBA" id="ARBA00023125"/>
    </source>
</evidence>
<gene>
    <name evidence="10" type="ORF">INT48_008638</name>
</gene>
<dbReference type="Gene3D" id="1.10.10.60">
    <property type="entry name" value="Homeodomain-like"/>
    <property type="match status" value="1"/>
</dbReference>
<name>A0A8H7VQF1_9FUNG</name>
<feature type="domain" description="Homeobox" evidence="9">
    <location>
        <begin position="37"/>
        <end position="97"/>
    </location>
</feature>
<dbReference type="AlphaFoldDB" id="A0A8H7VQF1"/>
<dbReference type="Pfam" id="PF00046">
    <property type="entry name" value="Homeodomain"/>
    <property type="match status" value="1"/>
</dbReference>
<evidence type="ECO:0000313" key="11">
    <source>
        <dbReference type="Proteomes" id="UP000613177"/>
    </source>
</evidence>
<dbReference type="SUPFAM" id="SSF46689">
    <property type="entry name" value="Homeodomain-like"/>
    <property type="match status" value="1"/>
</dbReference>
<dbReference type="GO" id="GO:0000978">
    <property type="term" value="F:RNA polymerase II cis-regulatory region sequence-specific DNA binding"/>
    <property type="evidence" value="ECO:0007669"/>
    <property type="project" value="TreeGrafter"/>
</dbReference>
<keyword evidence="2" id="KW-0217">Developmental protein</keyword>
<evidence type="ECO:0000259" key="9">
    <source>
        <dbReference type="PROSITE" id="PS50071"/>
    </source>
</evidence>
<comment type="caution">
    <text evidence="10">The sequence shown here is derived from an EMBL/GenBank/DDBJ whole genome shotgun (WGS) entry which is preliminary data.</text>
</comment>
<dbReference type="PANTHER" id="PTHR45793:SF5">
    <property type="entry name" value="HOMEOTIC PROTEIN OCELLILESS"/>
    <property type="match status" value="1"/>
</dbReference>
<dbReference type="GO" id="GO:0005634">
    <property type="term" value="C:nucleus"/>
    <property type="evidence" value="ECO:0007669"/>
    <property type="project" value="UniProtKB-SubCell"/>
</dbReference>
<reference evidence="10" key="1">
    <citation type="submission" date="2021-01" db="EMBL/GenBank/DDBJ databases">
        <title>Metabolic potential, ecology and presence of endohyphal bacteria is reflected in genomic diversity of Mucoromycotina.</title>
        <authorList>
            <person name="Muszewska A."/>
            <person name="Okrasinska A."/>
            <person name="Steczkiewicz K."/>
            <person name="Drgas O."/>
            <person name="Orlowska M."/>
            <person name="Perlinska-Lenart U."/>
            <person name="Aleksandrzak-Piekarczyk T."/>
            <person name="Szatraj K."/>
            <person name="Zielenkiewicz U."/>
            <person name="Pilsyk S."/>
            <person name="Malc E."/>
            <person name="Mieczkowski P."/>
            <person name="Kruszewska J.S."/>
            <person name="Biernat P."/>
            <person name="Pawlowska J."/>
        </authorList>
    </citation>
    <scope>NUCLEOTIDE SEQUENCE</scope>
    <source>
        <strain evidence="10">WA0000018081</strain>
    </source>
</reference>
<evidence type="ECO:0000256" key="1">
    <source>
        <dbReference type="ARBA" id="ARBA00004123"/>
    </source>
</evidence>
<dbReference type="SMART" id="SM00389">
    <property type="entry name" value="HOX"/>
    <property type="match status" value="1"/>
</dbReference>
<feature type="region of interest" description="Disordered" evidence="8">
    <location>
        <begin position="122"/>
        <end position="158"/>
    </location>
</feature>
<evidence type="ECO:0000256" key="8">
    <source>
        <dbReference type="SAM" id="MobiDB-lite"/>
    </source>
</evidence>
<keyword evidence="4 6" id="KW-0371">Homeobox</keyword>
<feature type="compositionally biased region" description="Low complexity" evidence="8">
    <location>
        <begin position="147"/>
        <end position="158"/>
    </location>
</feature>
<keyword evidence="5 6" id="KW-0539">Nucleus</keyword>
<keyword evidence="11" id="KW-1185">Reference proteome</keyword>
<comment type="subcellular location">
    <subcellularLocation>
        <location evidence="1 6 7">Nucleus</location>
    </subcellularLocation>
</comment>
<evidence type="ECO:0000256" key="2">
    <source>
        <dbReference type="ARBA" id="ARBA00022473"/>
    </source>
</evidence>
<organism evidence="10 11">
    <name type="scientific">Thamnidium elegans</name>
    <dbReference type="NCBI Taxonomy" id="101142"/>
    <lineage>
        <taxon>Eukaryota</taxon>
        <taxon>Fungi</taxon>
        <taxon>Fungi incertae sedis</taxon>
        <taxon>Mucoromycota</taxon>
        <taxon>Mucoromycotina</taxon>
        <taxon>Mucoromycetes</taxon>
        <taxon>Mucorales</taxon>
        <taxon>Mucorineae</taxon>
        <taxon>Mucoraceae</taxon>
        <taxon>Thamnidium</taxon>
    </lineage>
</organism>
<dbReference type="InterPro" id="IPR001356">
    <property type="entry name" value="HD"/>
</dbReference>
<dbReference type="CDD" id="cd00086">
    <property type="entry name" value="homeodomain"/>
    <property type="match status" value="1"/>
</dbReference>
<dbReference type="Proteomes" id="UP000613177">
    <property type="component" value="Unassembled WGS sequence"/>
</dbReference>
<sequence length="280" mass="32283">MSRQNTYIKEEEDFDDYHEGRKSTISSSNFNPNFYDPFEIKHRRRTSRGQFKILEKTFINNPKPNAKTRKDLAESLSMTPRGVQVWFQNRRAKAKQQQDNKKSHDNMIDDLQVSSPIVLSSSGMIHSRSQSSSSSSTSYSINHAVTSAPPLSSPSSAPIYHQQQQQGWFSDGASTVTEEMITPSSPLLTPPQQKQQDEYCWWMDDVSGIVNDHQALFNQQENNSHTFNHNNVATEDHPLDAWAYIDSLEINNNNNENHFMHTYSRHHFTLFVQLNNVKFN</sequence>
<feature type="DNA-binding region" description="Homeobox" evidence="6">
    <location>
        <begin position="39"/>
        <end position="98"/>
    </location>
</feature>
<protein>
    <recommendedName>
        <fullName evidence="9">Homeobox domain-containing protein</fullName>
    </recommendedName>
</protein>
<evidence type="ECO:0000256" key="5">
    <source>
        <dbReference type="ARBA" id="ARBA00023242"/>
    </source>
</evidence>
<evidence type="ECO:0000313" key="10">
    <source>
        <dbReference type="EMBL" id="KAG2229235.1"/>
    </source>
</evidence>
<feature type="region of interest" description="Disordered" evidence="8">
    <location>
        <begin position="1"/>
        <end position="28"/>
    </location>
</feature>
<dbReference type="InterPro" id="IPR017970">
    <property type="entry name" value="Homeobox_CS"/>
</dbReference>
<accession>A0A8H7VQF1</accession>
<dbReference type="PROSITE" id="PS00027">
    <property type="entry name" value="HOMEOBOX_1"/>
    <property type="match status" value="1"/>
</dbReference>
<dbReference type="PANTHER" id="PTHR45793">
    <property type="entry name" value="HOMEOBOX PROTEIN"/>
    <property type="match status" value="1"/>
</dbReference>
<dbReference type="GO" id="GO:0000981">
    <property type="term" value="F:DNA-binding transcription factor activity, RNA polymerase II-specific"/>
    <property type="evidence" value="ECO:0007669"/>
    <property type="project" value="InterPro"/>
</dbReference>
<evidence type="ECO:0000256" key="6">
    <source>
        <dbReference type="PROSITE-ProRule" id="PRU00108"/>
    </source>
</evidence>
<evidence type="ECO:0000256" key="7">
    <source>
        <dbReference type="RuleBase" id="RU000682"/>
    </source>
</evidence>
<dbReference type="PROSITE" id="PS50071">
    <property type="entry name" value="HOMEOBOX_2"/>
    <property type="match status" value="1"/>
</dbReference>
<evidence type="ECO:0000256" key="4">
    <source>
        <dbReference type="ARBA" id="ARBA00023155"/>
    </source>
</evidence>
<proteinExistence type="predicted"/>
<dbReference type="EMBL" id="JAEPRE010000294">
    <property type="protein sequence ID" value="KAG2229235.1"/>
    <property type="molecule type" value="Genomic_DNA"/>
</dbReference>